<dbReference type="EMBL" id="DSDO01000081">
    <property type="protein sequence ID" value="HDR46296.1"/>
    <property type="molecule type" value="Genomic_DNA"/>
</dbReference>
<dbReference type="SUPFAM" id="SSF56300">
    <property type="entry name" value="Metallo-dependent phosphatases"/>
    <property type="match status" value="1"/>
</dbReference>
<dbReference type="GO" id="GO:0016787">
    <property type="term" value="F:hydrolase activity"/>
    <property type="evidence" value="ECO:0007669"/>
    <property type="project" value="UniProtKB-UniRule"/>
</dbReference>
<dbReference type="InterPro" id="IPR000979">
    <property type="entry name" value="Phosphodiesterase_MJ0936/Vps29"/>
</dbReference>
<reference evidence="4" key="1">
    <citation type="journal article" date="2020" name="mSystems">
        <title>Genome- and Community-Level Interaction Insights into Carbon Utilization and Element Cycling Functions of Hydrothermarchaeota in Hydrothermal Sediment.</title>
        <authorList>
            <person name="Zhou Z."/>
            <person name="Liu Y."/>
            <person name="Xu W."/>
            <person name="Pan J."/>
            <person name="Luo Z.H."/>
            <person name="Li M."/>
        </authorList>
    </citation>
    <scope>NUCLEOTIDE SEQUENCE [LARGE SCALE GENOMIC DNA]</scope>
    <source>
        <strain evidence="4">SpSt-1220</strain>
    </source>
</reference>
<dbReference type="Gene3D" id="3.60.21.10">
    <property type="match status" value="1"/>
</dbReference>
<dbReference type="Pfam" id="PF12850">
    <property type="entry name" value="Metallophos_2"/>
    <property type="match status" value="1"/>
</dbReference>
<comment type="cofactor">
    <cofactor evidence="2">
        <name>a divalent metal cation</name>
        <dbReference type="ChEBI" id="CHEBI:60240"/>
    </cofactor>
</comment>
<protein>
    <recommendedName>
        <fullName evidence="2">Phosphoesterase</fullName>
        <ecNumber evidence="2">3.1.4.-</ecNumber>
    </recommendedName>
</protein>
<organism evidence="4">
    <name type="scientific">Geoalkalibacter subterraneus</name>
    <dbReference type="NCBI Taxonomy" id="483547"/>
    <lineage>
        <taxon>Bacteria</taxon>
        <taxon>Pseudomonadati</taxon>
        <taxon>Thermodesulfobacteriota</taxon>
        <taxon>Desulfuromonadia</taxon>
        <taxon>Desulfuromonadales</taxon>
        <taxon>Geoalkalibacteraceae</taxon>
        <taxon>Geoalkalibacter</taxon>
    </lineage>
</organism>
<evidence type="ECO:0000256" key="2">
    <source>
        <dbReference type="RuleBase" id="RU362039"/>
    </source>
</evidence>
<comment type="caution">
    <text evidence="4">The sequence shown here is derived from an EMBL/GenBank/DDBJ whole genome shotgun (WGS) entry which is preliminary data.</text>
</comment>
<sequence>MFEGERSVVIGVVSDTHLRDNSGSWQFLNRLREEFFQDAAMILHAGDLVDAAILDAFDPIPVVAVRGNMDPPSGGLPLKRIIHQAGFRIGLIHGWGSVAGLEERIWREFYGEDLDCLVFGHSHQCANHHYGRTLMFNPGSACDPRQAPFPTVGRLYLEHTLHGEVLRCD</sequence>
<dbReference type="AlphaFoldDB" id="A0A831PJD5"/>
<proteinExistence type="inferred from homology"/>
<dbReference type="EC" id="3.1.4.-" evidence="2"/>
<keyword evidence="2" id="KW-0479">Metal-binding</keyword>
<name>A0A831PJD5_9BACT</name>
<comment type="similarity">
    <text evidence="1 2">Belongs to the metallophosphoesterase superfamily. YfcE family.</text>
</comment>
<dbReference type="PANTHER" id="PTHR11124">
    <property type="entry name" value="VACUOLAR SORTING PROTEIN VPS29"/>
    <property type="match status" value="1"/>
</dbReference>
<dbReference type="NCBIfam" id="TIGR00040">
    <property type="entry name" value="yfcE"/>
    <property type="match status" value="1"/>
</dbReference>
<evidence type="ECO:0000256" key="1">
    <source>
        <dbReference type="ARBA" id="ARBA00008950"/>
    </source>
</evidence>
<feature type="domain" description="Calcineurin-like phosphoesterase" evidence="3">
    <location>
        <begin position="10"/>
        <end position="158"/>
    </location>
</feature>
<dbReference type="GO" id="GO:0046872">
    <property type="term" value="F:metal ion binding"/>
    <property type="evidence" value="ECO:0007669"/>
    <property type="project" value="UniProtKB-KW"/>
</dbReference>
<dbReference type="InterPro" id="IPR029052">
    <property type="entry name" value="Metallo-depent_PP-like"/>
</dbReference>
<dbReference type="Proteomes" id="UP000886162">
    <property type="component" value="Unassembled WGS sequence"/>
</dbReference>
<gene>
    <name evidence="4" type="ORF">ENN94_01195</name>
</gene>
<evidence type="ECO:0000313" key="4">
    <source>
        <dbReference type="EMBL" id="HDR46296.1"/>
    </source>
</evidence>
<accession>A0A831PJD5</accession>
<dbReference type="InterPro" id="IPR024654">
    <property type="entry name" value="Calcineurin-like_PHP_lpxH"/>
</dbReference>
<evidence type="ECO:0000259" key="3">
    <source>
        <dbReference type="Pfam" id="PF12850"/>
    </source>
</evidence>